<evidence type="ECO:0000256" key="1">
    <source>
        <dbReference type="ARBA" id="ARBA00008226"/>
    </source>
</evidence>
<dbReference type="InterPro" id="IPR004154">
    <property type="entry name" value="Anticodon-bd"/>
</dbReference>
<keyword evidence="4 13" id="KW-0436">Ligase</keyword>
<keyword evidence="6 13" id="KW-0547">Nucleotide-binding</keyword>
<evidence type="ECO:0000313" key="17">
    <source>
        <dbReference type="Proteomes" id="UP000461585"/>
    </source>
</evidence>
<dbReference type="PROSITE" id="PS50862">
    <property type="entry name" value="AA_TRNA_LIGASE_II"/>
    <property type="match status" value="1"/>
</dbReference>
<dbReference type="GO" id="GO:0005524">
    <property type="term" value="F:ATP binding"/>
    <property type="evidence" value="ECO:0007669"/>
    <property type="project" value="UniProtKB-UniRule"/>
</dbReference>
<dbReference type="Gene3D" id="3.30.930.10">
    <property type="entry name" value="Bira Bifunctional Protein, Domain 2"/>
    <property type="match status" value="1"/>
</dbReference>
<dbReference type="GO" id="GO:0006435">
    <property type="term" value="P:threonyl-tRNA aminoacylation"/>
    <property type="evidence" value="ECO:0007669"/>
    <property type="project" value="UniProtKB-UniRule"/>
</dbReference>
<dbReference type="FunFam" id="3.40.50.800:FF:000001">
    <property type="entry name" value="Threonine--tRNA ligase"/>
    <property type="match status" value="1"/>
</dbReference>
<dbReference type="RefSeq" id="WP_162370470.1">
    <property type="nucleotide sequence ID" value="NZ_JAAEEH010000020.1"/>
</dbReference>
<dbReference type="InterPro" id="IPR012675">
    <property type="entry name" value="Beta-grasp_dom_sf"/>
</dbReference>
<keyword evidence="9 13" id="KW-0694">RNA-binding</keyword>
<dbReference type="GO" id="GO:0140096">
    <property type="term" value="F:catalytic activity, acting on a protein"/>
    <property type="evidence" value="ECO:0007669"/>
    <property type="project" value="UniProtKB-ARBA"/>
</dbReference>
<dbReference type="AlphaFoldDB" id="A0A7X5KP95"/>
<evidence type="ECO:0000256" key="9">
    <source>
        <dbReference type="ARBA" id="ARBA00022884"/>
    </source>
</evidence>
<keyword evidence="3 13" id="KW-0820">tRNA-binding</keyword>
<dbReference type="InterPro" id="IPR006195">
    <property type="entry name" value="aa-tRNA-synth_II"/>
</dbReference>
<feature type="binding site" evidence="13">
    <location>
        <position position="508"/>
    </location>
    <ligand>
        <name>Zn(2+)</name>
        <dbReference type="ChEBI" id="CHEBI:29105"/>
        <note>catalytic</note>
    </ligand>
</feature>
<dbReference type="HAMAP" id="MF_00184">
    <property type="entry name" value="Thr_tRNA_synth"/>
    <property type="match status" value="1"/>
</dbReference>
<dbReference type="GO" id="GO:0000049">
    <property type="term" value="F:tRNA binding"/>
    <property type="evidence" value="ECO:0007669"/>
    <property type="project" value="UniProtKB-KW"/>
</dbReference>
<dbReference type="EMBL" id="JAAEEH010000020">
    <property type="protein sequence ID" value="NDL67742.1"/>
    <property type="molecule type" value="Genomic_DNA"/>
</dbReference>
<dbReference type="SUPFAM" id="SSF55186">
    <property type="entry name" value="ThrRS/AlaRS common domain"/>
    <property type="match status" value="1"/>
</dbReference>
<evidence type="ECO:0000256" key="5">
    <source>
        <dbReference type="ARBA" id="ARBA00022723"/>
    </source>
</evidence>
<evidence type="ECO:0000256" key="10">
    <source>
        <dbReference type="ARBA" id="ARBA00022917"/>
    </source>
</evidence>
<comment type="similarity">
    <text evidence="1 13">Belongs to the class-II aminoacyl-tRNA synthetase family.</text>
</comment>
<dbReference type="SUPFAM" id="SSF55681">
    <property type="entry name" value="Class II aaRS and biotin synthetases"/>
    <property type="match status" value="1"/>
</dbReference>
<dbReference type="SUPFAM" id="SSF52954">
    <property type="entry name" value="Class II aaRS ABD-related"/>
    <property type="match status" value="1"/>
</dbReference>
<evidence type="ECO:0000256" key="11">
    <source>
        <dbReference type="ARBA" id="ARBA00023146"/>
    </source>
</evidence>
<dbReference type="PANTHER" id="PTHR11451">
    <property type="entry name" value="THREONINE-TRNA LIGASE"/>
    <property type="match status" value="1"/>
</dbReference>
<evidence type="ECO:0000256" key="4">
    <source>
        <dbReference type="ARBA" id="ARBA00022598"/>
    </source>
</evidence>
<dbReference type="InterPro" id="IPR036621">
    <property type="entry name" value="Anticodon-bd_dom_sf"/>
</dbReference>
<evidence type="ECO:0000256" key="3">
    <source>
        <dbReference type="ARBA" id="ARBA00022555"/>
    </source>
</evidence>
<keyword evidence="5 13" id="KW-0479">Metal-binding</keyword>
<comment type="caution">
    <text evidence="13">Lacks conserved residue(s) required for the propagation of feature annotation.</text>
</comment>
<name>A0A7X5KP95_9FIRM</name>
<feature type="binding site" evidence="13">
    <location>
        <position position="383"/>
    </location>
    <ligand>
        <name>Zn(2+)</name>
        <dbReference type="ChEBI" id="CHEBI:29105"/>
        <note>catalytic</note>
    </ligand>
</feature>
<evidence type="ECO:0000256" key="13">
    <source>
        <dbReference type="HAMAP-Rule" id="MF_00184"/>
    </source>
</evidence>
<evidence type="ECO:0000256" key="6">
    <source>
        <dbReference type="ARBA" id="ARBA00022741"/>
    </source>
</evidence>
<feature type="binding site" evidence="13">
    <location>
        <position position="332"/>
    </location>
    <ligand>
        <name>Zn(2+)</name>
        <dbReference type="ChEBI" id="CHEBI:29105"/>
        <note>catalytic</note>
    </ligand>
</feature>
<dbReference type="GO" id="GO:0005737">
    <property type="term" value="C:cytoplasm"/>
    <property type="evidence" value="ECO:0007669"/>
    <property type="project" value="UniProtKB-SubCell"/>
</dbReference>
<dbReference type="Pfam" id="PF07973">
    <property type="entry name" value="tRNA_SAD"/>
    <property type="match status" value="1"/>
</dbReference>
<comment type="caution">
    <text evidence="16">The sequence shown here is derived from an EMBL/GenBank/DDBJ whole genome shotgun (WGS) entry which is preliminary data.</text>
</comment>
<dbReference type="Gene3D" id="3.30.980.10">
    <property type="entry name" value="Threonyl-trna Synthetase, Chain A, domain 2"/>
    <property type="match status" value="1"/>
</dbReference>
<gene>
    <name evidence="13 16" type="primary">thrS</name>
    <name evidence="16" type="ORF">GXN74_08330</name>
</gene>
<dbReference type="Proteomes" id="UP000461585">
    <property type="component" value="Unassembled WGS sequence"/>
</dbReference>
<dbReference type="NCBIfam" id="TIGR00418">
    <property type="entry name" value="thrS"/>
    <property type="match status" value="1"/>
</dbReference>
<dbReference type="GO" id="GO:0046872">
    <property type="term" value="F:metal ion binding"/>
    <property type="evidence" value="ECO:0007669"/>
    <property type="project" value="UniProtKB-KW"/>
</dbReference>
<evidence type="ECO:0000259" key="15">
    <source>
        <dbReference type="PROSITE" id="PS51880"/>
    </source>
</evidence>
<evidence type="ECO:0000313" key="16">
    <source>
        <dbReference type="EMBL" id="NDL67742.1"/>
    </source>
</evidence>
<dbReference type="InterPro" id="IPR045864">
    <property type="entry name" value="aa-tRNA-synth_II/BPL/LPL"/>
</dbReference>
<dbReference type="EC" id="6.1.1.3" evidence="13"/>
<dbReference type="Gene3D" id="3.30.54.20">
    <property type="match status" value="1"/>
</dbReference>
<feature type="domain" description="TGS" evidence="15">
    <location>
        <begin position="1"/>
        <end position="60"/>
    </location>
</feature>
<evidence type="ECO:0000256" key="7">
    <source>
        <dbReference type="ARBA" id="ARBA00022833"/>
    </source>
</evidence>
<keyword evidence="10 13" id="KW-0648">Protein biosynthesis</keyword>
<dbReference type="Pfam" id="PF03129">
    <property type="entry name" value="HGTP_anticodon"/>
    <property type="match status" value="1"/>
</dbReference>
<evidence type="ECO:0000256" key="2">
    <source>
        <dbReference type="ARBA" id="ARBA00022490"/>
    </source>
</evidence>
<keyword evidence="17" id="KW-1185">Reference proteome</keyword>
<dbReference type="SUPFAM" id="SSF81271">
    <property type="entry name" value="TGS-like"/>
    <property type="match status" value="1"/>
</dbReference>
<dbReference type="InterPro" id="IPR018163">
    <property type="entry name" value="Thr/Ala-tRNA-synth_IIc_edit"/>
</dbReference>
<dbReference type="PANTHER" id="PTHR11451:SF44">
    <property type="entry name" value="THREONINE--TRNA LIGASE, CHLOROPLASTIC_MITOCHONDRIAL 2"/>
    <property type="match status" value="1"/>
</dbReference>
<keyword evidence="8 13" id="KW-0067">ATP-binding</keyword>
<dbReference type="SMART" id="SM00863">
    <property type="entry name" value="tRNA_SAD"/>
    <property type="match status" value="1"/>
</dbReference>
<evidence type="ECO:0000256" key="8">
    <source>
        <dbReference type="ARBA" id="ARBA00022840"/>
    </source>
</evidence>
<dbReference type="InterPro" id="IPR033728">
    <property type="entry name" value="ThrRS_core"/>
</dbReference>
<dbReference type="CDD" id="cd01667">
    <property type="entry name" value="TGS_ThrRS"/>
    <property type="match status" value="1"/>
</dbReference>
<dbReference type="Pfam" id="PF00587">
    <property type="entry name" value="tRNA-synt_2b"/>
    <property type="match status" value="1"/>
</dbReference>
<dbReference type="PRINTS" id="PR01047">
    <property type="entry name" value="TRNASYNTHTHR"/>
</dbReference>
<dbReference type="FunFam" id="3.30.930.10:FF:000002">
    <property type="entry name" value="Threonine--tRNA ligase"/>
    <property type="match status" value="1"/>
</dbReference>
<accession>A0A7X5KP95</accession>
<dbReference type="Pfam" id="PF02824">
    <property type="entry name" value="TGS"/>
    <property type="match status" value="1"/>
</dbReference>
<feature type="domain" description="Aminoacyl-transfer RNA synthetases class-II family profile" evidence="14">
    <location>
        <begin position="271"/>
        <end position="531"/>
    </location>
</feature>
<organism evidence="16 17">
    <name type="scientific">Anaerotalea alkaliphila</name>
    <dbReference type="NCBI Taxonomy" id="2662126"/>
    <lineage>
        <taxon>Bacteria</taxon>
        <taxon>Bacillati</taxon>
        <taxon>Bacillota</taxon>
        <taxon>Clostridia</taxon>
        <taxon>Eubacteriales</taxon>
        <taxon>Anaerotalea</taxon>
    </lineage>
</organism>
<evidence type="ECO:0000259" key="14">
    <source>
        <dbReference type="PROSITE" id="PS50862"/>
    </source>
</evidence>
<keyword evidence="11 13" id="KW-0030">Aminoacyl-tRNA synthetase</keyword>
<comment type="subunit">
    <text evidence="13">Homodimer.</text>
</comment>
<dbReference type="CDD" id="cd00860">
    <property type="entry name" value="ThrRS_anticodon"/>
    <property type="match status" value="1"/>
</dbReference>
<dbReference type="InterPro" id="IPR002314">
    <property type="entry name" value="aa-tRNA-synt_IIb"/>
</dbReference>
<dbReference type="FunFam" id="3.30.54.20:FF:000002">
    <property type="entry name" value="Threonine--tRNA ligase"/>
    <property type="match status" value="1"/>
</dbReference>
<comment type="cofactor">
    <cofactor evidence="13">
        <name>Zn(2+)</name>
        <dbReference type="ChEBI" id="CHEBI:29105"/>
    </cofactor>
    <text evidence="13">Binds 1 zinc ion per subunit.</text>
</comment>
<dbReference type="InterPro" id="IPR047246">
    <property type="entry name" value="ThrRS_anticodon"/>
</dbReference>
<dbReference type="PROSITE" id="PS51880">
    <property type="entry name" value="TGS"/>
    <property type="match status" value="1"/>
</dbReference>
<dbReference type="GO" id="GO:0016740">
    <property type="term" value="F:transferase activity"/>
    <property type="evidence" value="ECO:0007669"/>
    <property type="project" value="UniProtKB-ARBA"/>
</dbReference>
<dbReference type="InterPro" id="IPR012676">
    <property type="entry name" value="TGS-like"/>
</dbReference>
<keyword evidence="7 13" id="KW-0862">Zinc</keyword>
<keyword evidence="2 13" id="KW-0963">Cytoplasm</keyword>
<dbReference type="InterPro" id="IPR004095">
    <property type="entry name" value="TGS"/>
</dbReference>
<dbReference type="FunFam" id="3.30.980.10:FF:000005">
    <property type="entry name" value="Threonyl-tRNA synthetase, mitochondrial"/>
    <property type="match status" value="1"/>
</dbReference>
<dbReference type="CDD" id="cd00771">
    <property type="entry name" value="ThrRS_core"/>
    <property type="match status" value="1"/>
</dbReference>
<dbReference type="InterPro" id="IPR012947">
    <property type="entry name" value="tRNA_SAD"/>
</dbReference>
<dbReference type="Gene3D" id="3.10.20.30">
    <property type="match status" value="1"/>
</dbReference>
<protein>
    <recommendedName>
        <fullName evidence="13">Threonine--tRNA ligase</fullName>
        <ecNumber evidence="13">6.1.1.3</ecNumber>
    </recommendedName>
    <alternativeName>
        <fullName evidence="13">Threonyl-tRNA synthetase</fullName>
        <shortName evidence="13">ThrRS</shortName>
    </alternativeName>
</protein>
<sequence>MEIKLKDGSVLSFEEPKTAYEIAEGISEGLARMACAAIVDGEMVDLRTVLDKDSELQIVTFNDPEGRHAFRHTASHVLAQAVKRLYPETKLAIGPAIENGFYYDFDRETPFGPEELAAIEKEMKKIVKEDLAISRFELPREEAIAFMREKGEDYKVELIQDLPEDAPISFYQQGEFVDLCAGPHLMSTKPVKAFKLTSVAGAYWRGSEKNKMLSRIYATAFSKKAEMDDHLAKLEEAKKRDHRKLGKELELFALLDEGPGFPFFLPKGSILKNTLVDFWRQIHTKAGYAEISTPIILNKELWIRSGHWMHYRENMYTTEIDEQEYAVKPMNCPGSMLVYKTRQRSYRDFPLRVGELGLVHRHEMSGALHGLMRVRSFTQDDAHIFMTPEQIKDEIKNVIRLIDEVYNVFGFTYKMELSTRPEKSMGRDEDWETATLALQEAMDESGLTYKVNEGDGAFYGPKIDFHLEDCIGRTWQCGTIQLDFQLPERFELEYVGSDGERHRPIMIHRVAFGSIERFIGILIEHFAGAFPTWLSPVQVKVLPISEKFHDYAASVRDELARAGIRVELDDRAEKIGYKIREAQMEKVPYMLVVGEKEEQEGTISVRSRVQGDLGTSLLSAFLQSVQEEVATKSLGGNSNPK</sequence>
<proteinExistence type="inferred from homology"/>
<dbReference type="GO" id="GO:0004829">
    <property type="term" value="F:threonine-tRNA ligase activity"/>
    <property type="evidence" value="ECO:0007669"/>
    <property type="project" value="UniProtKB-UniRule"/>
</dbReference>
<evidence type="ECO:0000256" key="12">
    <source>
        <dbReference type="ARBA" id="ARBA00049515"/>
    </source>
</evidence>
<reference evidence="16 17" key="1">
    <citation type="submission" date="2020-01" db="EMBL/GenBank/DDBJ databases">
        <title>Anaeroalcalibacter tamaniensis gen. nov., sp. nov., moderately halophilic strictly anaerobic fermenter bacterium from mud volcano of Taman peninsula.</title>
        <authorList>
            <person name="Frolova A."/>
            <person name="Merkel A.Y."/>
            <person name="Slobodkin A.I."/>
        </authorList>
    </citation>
    <scope>NUCLEOTIDE SEQUENCE [LARGE SCALE GENOMIC DNA]</scope>
    <source>
        <strain evidence="16 17">F-3ap</strain>
    </source>
</reference>
<comment type="subcellular location">
    <subcellularLocation>
        <location evidence="13">Cytoplasm</location>
    </subcellularLocation>
</comment>
<dbReference type="Gene3D" id="3.40.50.800">
    <property type="entry name" value="Anticodon-binding domain"/>
    <property type="match status" value="1"/>
</dbReference>
<comment type="catalytic activity">
    <reaction evidence="12 13">
        <text>tRNA(Thr) + L-threonine + ATP = L-threonyl-tRNA(Thr) + AMP + diphosphate + H(+)</text>
        <dbReference type="Rhea" id="RHEA:24624"/>
        <dbReference type="Rhea" id="RHEA-COMP:9670"/>
        <dbReference type="Rhea" id="RHEA-COMP:9704"/>
        <dbReference type="ChEBI" id="CHEBI:15378"/>
        <dbReference type="ChEBI" id="CHEBI:30616"/>
        <dbReference type="ChEBI" id="CHEBI:33019"/>
        <dbReference type="ChEBI" id="CHEBI:57926"/>
        <dbReference type="ChEBI" id="CHEBI:78442"/>
        <dbReference type="ChEBI" id="CHEBI:78534"/>
        <dbReference type="ChEBI" id="CHEBI:456215"/>
        <dbReference type="EC" id="6.1.1.3"/>
    </reaction>
</comment>
<dbReference type="InterPro" id="IPR002320">
    <property type="entry name" value="Thr-tRNA-ligase_IIa"/>
</dbReference>